<dbReference type="Proteomes" id="UP001596154">
    <property type="component" value="Unassembled WGS sequence"/>
</dbReference>
<evidence type="ECO:0000313" key="2">
    <source>
        <dbReference type="EMBL" id="MFC5639325.1"/>
    </source>
</evidence>
<reference evidence="3" key="1">
    <citation type="journal article" date="2019" name="Int. J. Syst. Evol. Microbiol.">
        <title>The Global Catalogue of Microorganisms (GCM) 10K type strain sequencing project: providing services to taxonomists for standard genome sequencing and annotation.</title>
        <authorList>
            <consortium name="The Broad Institute Genomics Platform"/>
            <consortium name="The Broad Institute Genome Sequencing Center for Infectious Disease"/>
            <person name="Wu L."/>
            <person name="Ma J."/>
        </authorList>
    </citation>
    <scope>NUCLEOTIDE SEQUENCE [LARGE SCALE GENOMIC DNA]</scope>
    <source>
        <strain evidence="3">CGMCC 4.7248</strain>
    </source>
</reference>
<keyword evidence="3" id="KW-1185">Reference proteome</keyword>
<dbReference type="EMBL" id="JBHSNY010000020">
    <property type="protein sequence ID" value="MFC5639325.1"/>
    <property type="molecule type" value="Genomic_DNA"/>
</dbReference>
<gene>
    <name evidence="2" type="ORF">ACFPZJ_37455</name>
</gene>
<protein>
    <submittedName>
        <fullName evidence="2">Uncharacterized protein</fullName>
    </submittedName>
</protein>
<organism evidence="2 3">
    <name type="scientific">Streptomyces bullii</name>
    <dbReference type="NCBI Taxonomy" id="349910"/>
    <lineage>
        <taxon>Bacteria</taxon>
        <taxon>Bacillati</taxon>
        <taxon>Actinomycetota</taxon>
        <taxon>Actinomycetes</taxon>
        <taxon>Kitasatosporales</taxon>
        <taxon>Streptomycetaceae</taxon>
        <taxon>Streptomyces</taxon>
    </lineage>
</organism>
<evidence type="ECO:0000256" key="1">
    <source>
        <dbReference type="SAM" id="MobiDB-lite"/>
    </source>
</evidence>
<proteinExistence type="predicted"/>
<evidence type="ECO:0000313" key="3">
    <source>
        <dbReference type="Proteomes" id="UP001596154"/>
    </source>
</evidence>
<name>A0ABW0V4D3_9ACTN</name>
<comment type="caution">
    <text evidence="2">The sequence shown here is derived from an EMBL/GenBank/DDBJ whole genome shotgun (WGS) entry which is preliminary data.</text>
</comment>
<sequence>MRRNTRKRTKTTHRAIAAAAGLALGAGGLIAVNVYASAHESGNANSTKRAPQEQTNQALAAGATTISCPDVGAGLTSVPAPATPQVDNELAAL</sequence>
<dbReference type="RefSeq" id="WP_381031234.1">
    <property type="nucleotide sequence ID" value="NZ_JBHSNY010000020.1"/>
</dbReference>
<accession>A0ABW0V4D3</accession>
<feature type="region of interest" description="Disordered" evidence="1">
    <location>
        <begin position="72"/>
        <end position="93"/>
    </location>
</feature>